<dbReference type="InterPro" id="IPR000801">
    <property type="entry name" value="Esterase-like"/>
</dbReference>
<dbReference type="PANTHER" id="PTHR48098:SF3">
    <property type="entry name" value="IRON(III) ENTEROBACTIN ESTERASE"/>
    <property type="match status" value="1"/>
</dbReference>
<protein>
    <submittedName>
        <fullName evidence="1">Esterase</fullName>
    </submittedName>
</protein>
<evidence type="ECO:0000313" key="1">
    <source>
        <dbReference type="EMBL" id="RSM74815.1"/>
    </source>
</evidence>
<gene>
    <name evidence="1" type="ORF">DMH04_39250</name>
</gene>
<dbReference type="PANTHER" id="PTHR48098">
    <property type="entry name" value="ENTEROCHELIN ESTERASE-RELATED"/>
    <property type="match status" value="1"/>
</dbReference>
<dbReference type="Gene3D" id="3.40.50.1820">
    <property type="entry name" value="alpha/beta hydrolase"/>
    <property type="match status" value="1"/>
</dbReference>
<name>A0A428YXI6_KIBAR</name>
<dbReference type="InterPro" id="IPR029058">
    <property type="entry name" value="AB_hydrolase_fold"/>
</dbReference>
<accession>A0A428YXI6</accession>
<dbReference type="AlphaFoldDB" id="A0A428YXI6"/>
<dbReference type="EMBL" id="QHKI01000050">
    <property type="protein sequence ID" value="RSM74815.1"/>
    <property type="molecule type" value="Genomic_DNA"/>
</dbReference>
<evidence type="ECO:0000313" key="2">
    <source>
        <dbReference type="Proteomes" id="UP000287547"/>
    </source>
</evidence>
<dbReference type="Proteomes" id="UP000287547">
    <property type="component" value="Unassembled WGS sequence"/>
</dbReference>
<dbReference type="Pfam" id="PF00756">
    <property type="entry name" value="Esterase"/>
    <property type="match status" value="1"/>
</dbReference>
<dbReference type="SUPFAM" id="SSF53474">
    <property type="entry name" value="alpha/beta-Hydrolases"/>
    <property type="match status" value="1"/>
</dbReference>
<dbReference type="InterPro" id="IPR050583">
    <property type="entry name" value="Mycobacterial_A85_antigen"/>
</dbReference>
<comment type="caution">
    <text evidence="1">The sequence shown here is derived from an EMBL/GenBank/DDBJ whole genome shotgun (WGS) entry which is preliminary data.</text>
</comment>
<proteinExistence type="predicted"/>
<reference evidence="1 2" key="1">
    <citation type="submission" date="2018-05" db="EMBL/GenBank/DDBJ databases">
        <title>Evolution of GPA BGCs.</title>
        <authorList>
            <person name="Waglechner N."/>
            <person name="Wright G.D."/>
        </authorList>
    </citation>
    <scope>NUCLEOTIDE SEQUENCE [LARGE SCALE GENOMIC DNA]</scope>
    <source>
        <strain evidence="1 2">A82846</strain>
    </source>
</reference>
<organism evidence="1 2">
    <name type="scientific">Kibdelosporangium aridum</name>
    <dbReference type="NCBI Taxonomy" id="2030"/>
    <lineage>
        <taxon>Bacteria</taxon>
        <taxon>Bacillati</taxon>
        <taxon>Actinomycetota</taxon>
        <taxon>Actinomycetes</taxon>
        <taxon>Pseudonocardiales</taxon>
        <taxon>Pseudonocardiaceae</taxon>
        <taxon>Kibdelosporangium</taxon>
    </lineage>
</organism>
<sequence>MIDAVRPLLDEGRVKLYCVDSFDGASWSNRSIPLEDRARHHGTYEAWVLDHVVPMIHAHCGGPQEVATMGCSLGAFHAVLFALRRADLFPLALGLSGNYDASSWHGWGERGDAMYFANPVDFVPNLNGSHLDWLRSRLSILLVVGQGQWEDTTGSLPSTRHMADLLRAKGLRCELDVWGHDVPHDWPSWRSQIAHHLPRFG</sequence>
<dbReference type="OrthoDB" id="9775130at2"/>